<reference evidence="1" key="1">
    <citation type="submission" date="2015-12" db="EMBL/GenBank/DDBJ databases">
        <title>Gene expression during late stages of embryo sac development: a critical building block for successful pollen-pistil interactions.</title>
        <authorList>
            <person name="Liu Y."/>
            <person name="Joly V."/>
            <person name="Sabar M."/>
            <person name="Matton D.P."/>
        </authorList>
    </citation>
    <scope>NUCLEOTIDE SEQUENCE</scope>
</reference>
<proteinExistence type="predicted"/>
<evidence type="ECO:0000313" key="1">
    <source>
        <dbReference type="EMBL" id="JAP07093.1"/>
    </source>
</evidence>
<organism evidence="1">
    <name type="scientific">Solanum chacoense</name>
    <name type="common">Chaco potato</name>
    <dbReference type="NCBI Taxonomy" id="4108"/>
    <lineage>
        <taxon>Eukaryota</taxon>
        <taxon>Viridiplantae</taxon>
        <taxon>Streptophyta</taxon>
        <taxon>Embryophyta</taxon>
        <taxon>Tracheophyta</taxon>
        <taxon>Spermatophyta</taxon>
        <taxon>Magnoliopsida</taxon>
        <taxon>eudicotyledons</taxon>
        <taxon>Gunneridae</taxon>
        <taxon>Pentapetalae</taxon>
        <taxon>asterids</taxon>
        <taxon>lamiids</taxon>
        <taxon>Solanales</taxon>
        <taxon>Solanaceae</taxon>
        <taxon>Solanoideae</taxon>
        <taxon>Solaneae</taxon>
        <taxon>Solanum</taxon>
    </lineage>
</organism>
<name>A0A0V0GG05_SOLCH</name>
<protein>
    <submittedName>
        <fullName evidence="1">Putative ovule protein</fullName>
    </submittedName>
</protein>
<accession>A0A0V0GG05</accession>
<sequence length="62" mass="6982">MIHPRINHNQTSLSKQLETKNCSQIVPNSQIEQKLINNPQMGPIPVTHTKPSISICVPQMTH</sequence>
<dbReference type="AlphaFoldDB" id="A0A0V0GG05"/>
<dbReference type="EMBL" id="GEDG01039501">
    <property type="protein sequence ID" value="JAP07093.1"/>
    <property type="molecule type" value="Transcribed_RNA"/>
</dbReference>